<evidence type="ECO:0000313" key="5">
    <source>
        <dbReference type="EMBL" id="OCL04416.1"/>
    </source>
</evidence>
<evidence type="ECO:0000256" key="2">
    <source>
        <dbReference type="ARBA" id="ARBA00023043"/>
    </source>
</evidence>
<reference evidence="5 6" key="1">
    <citation type="journal article" date="2016" name="Nat. Commun.">
        <title>Ectomycorrhizal ecology is imprinted in the genome of the dominant symbiotic fungus Cenococcum geophilum.</title>
        <authorList>
            <consortium name="DOE Joint Genome Institute"/>
            <person name="Peter M."/>
            <person name="Kohler A."/>
            <person name="Ohm R.A."/>
            <person name="Kuo A."/>
            <person name="Krutzmann J."/>
            <person name="Morin E."/>
            <person name="Arend M."/>
            <person name="Barry K.W."/>
            <person name="Binder M."/>
            <person name="Choi C."/>
            <person name="Clum A."/>
            <person name="Copeland A."/>
            <person name="Grisel N."/>
            <person name="Haridas S."/>
            <person name="Kipfer T."/>
            <person name="LaButti K."/>
            <person name="Lindquist E."/>
            <person name="Lipzen A."/>
            <person name="Maire R."/>
            <person name="Meier B."/>
            <person name="Mihaltcheva S."/>
            <person name="Molinier V."/>
            <person name="Murat C."/>
            <person name="Poggeler S."/>
            <person name="Quandt C.A."/>
            <person name="Sperisen C."/>
            <person name="Tritt A."/>
            <person name="Tisserant E."/>
            <person name="Crous P.W."/>
            <person name="Henrissat B."/>
            <person name="Nehls U."/>
            <person name="Egli S."/>
            <person name="Spatafora J.W."/>
            <person name="Grigoriev I.V."/>
            <person name="Martin F.M."/>
        </authorList>
    </citation>
    <scope>NUCLEOTIDE SEQUENCE [LARGE SCALE GENOMIC DNA]</scope>
    <source>
        <strain evidence="5 6">CBS 207.34</strain>
    </source>
</reference>
<name>A0A8E2ET94_9PEZI</name>
<dbReference type="Pfam" id="PF12796">
    <property type="entry name" value="Ank_2"/>
    <property type="match status" value="1"/>
</dbReference>
<gene>
    <name evidence="5" type="ORF">AOQ84DRAFT_346274</name>
</gene>
<keyword evidence="1" id="KW-0677">Repeat</keyword>
<dbReference type="SUPFAM" id="SSF48403">
    <property type="entry name" value="Ankyrin repeat"/>
    <property type="match status" value="4"/>
</dbReference>
<dbReference type="SMART" id="SM00248">
    <property type="entry name" value="ANK"/>
    <property type="match status" value="20"/>
</dbReference>
<evidence type="ECO:0000313" key="6">
    <source>
        <dbReference type="Proteomes" id="UP000250140"/>
    </source>
</evidence>
<dbReference type="Gene3D" id="1.25.40.20">
    <property type="entry name" value="Ankyrin repeat-containing domain"/>
    <property type="match status" value="6"/>
</dbReference>
<dbReference type="OrthoDB" id="3182339at2759"/>
<dbReference type="PANTHER" id="PTHR24123">
    <property type="entry name" value="ANKYRIN REPEAT-CONTAINING"/>
    <property type="match status" value="1"/>
</dbReference>
<sequence>MPTVTSEDREAAHHLLVRLRYNNPQYKSPSAGLTGKLKSRKARTNDSNPANFIFSQKELNSGAQVAIHKGSSVSVIDALISMGADINVSREATENFLKKIHGHDTQDQRSDYLKTAAANRRLDIVRLLTSRGADKISLAQGLREAVDRQYPEIVNTLLQRGADPNAGNSVIFQTAVHSDRLDIITLLLRAPTKILQTYITANLSPSVDSHNTKVVDLLVDHNADVNHEQGEALKKATVLGDPSLLLAILKGKPSTENISACVGLLFDDVGQRSIISEKHLLLEILLCAGAQGDICAESLIKAVTAGYSEIVLLLLKHQVSVNYKNAKAMDIAISKADAPMTQLLLRGSLDKKYLEGLFERIPTAAPCHTIYDITALLVNAGTTGTPLDSALIGCVLRNDYDTASLLIDYKASIEFKDSQALQMATKAGDMRMIDILLKGHPTAKSLGLSFPLIPRTSKDVKLYMTKCFLRAGAVGEPVSAALIEALLDQNDLRDMDLITFLIDNKADPNYCDGKCLQIAARSGDLVVLELLLRSRPLPTSLSTAIPYAMALKDDQRRIQIIRILLEGGARGDAVAQALADTLECDPPDKDLAKLLVGFGADINYNNGRALHAAIENCSADLVHLILSCSSSTEATKSKALSTTFNLSISERLKKIAMLLRAGVESTVIDQGFATEMQLGQFADPNILRLLLSFRGDVNRQKGQALQIAASQGLLKHLEILVTGNPNAASLRAAFPHAISIKDDSKRFETVQMLLMGGAYLAPPNDLTCSEEIQEALILETQRRTPNQRLIEILVQYGANPSWNDGEALRIATSSGLLDILRVFLTKHPSSEILAKAMPIALQLPRSHPPLRRDVIGMLLGEGINGGALDLEVNKALSVTTHEVPLDHELLAILLEYGADVNHDGGACFLHIVHSADCEALKLLTSHSPSQKTINSAFNLMTEPNKGISWKVTSRNDILDIILHAGVSKMIKNATLVKASQRSEELPARGLVYLLLKHGASIDTEQGICLQISAERGDYQLAKAFLESNPSKDTVSMAFPKVFMAKIDENSLIHITNLFLEHGVRPQVENIGPAPESPLVLALTKHSNAPRLARLLVDAGFPVNSAFLSTLQSFIGPEYVTPLLWVLCRSETTMSHRDLITSFIKADAAAQKWDVGIVNDLIEHTADIYAEDIHGRTALSYAAERGALPIMERIVKAGFPCTDQSLHYAAKGLYSKCVKFLLDNGADPDFPSIASNGLTPLGELCKGSLCQRDQLSDLKSTIRILISAGADPGIRVDGKSALLLALDNPRPVELTKALLESGLRKTINNDCHLYTTPNGLCYSPTMYVLNGCNAADVSHAHELVRLLKIFGCMNRFYNSGGGGQPSGACGLPRWIIEQERQRQHEIRRQRAEEQAELQRQREIEREREREEAREREVRRRLEVIQQERELLRLRQEAANYNNQV</sequence>
<dbReference type="InterPro" id="IPR036770">
    <property type="entry name" value="Ankyrin_rpt-contain_sf"/>
</dbReference>
<accession>A0A8E2ET94</accession>
<dbReference type="InterPro" id="IPR002110">
    <property type="entry name" value="Ankyrin_rpt"/>
</dbReference>
<proteinExistence type="predicted"/>
<dbReference type="Proteomes" id="UP000250140">
    <property type="component" value="Unassembled WGS sequence"/>
</dbReference>
<feature type="region of interest" description="Disordered" evidence="4">
    <location>
        <begin position="27"/>
        <end position="49"/>
    </location>
</feature>
<dbReference type="PANTHER" id="PTHR24123:SF33">
    <property type="entry name" value="PROTEIN HOS4"/>
    <property type="match status" value="1"/>
</dbReference>
<evidence type="ECO:0000256" key="3">
    <source>
        <dbReference type="SAM" id="Coils"/>
    </source>
</evidence>
<protein>
    <submittedName>
        <fullName evidence="5">Ankyrin</fullName>
    </submittedName>
</protein>
<keyword evidence="2" id="KW-0040">ANK repeat</keyword>
<dbReference type="EMBL" id="KV750514">
    <property type="protein sequence ID" value="OCL04416.1"/>
    <property type="molecule type" value="Genomic_DNA"/>
</dbReference>
<feature type="coiled-coil region" evidence="3">
    <location>
        <begin position="1375"/>
        <end position="1442"/>
    </location>
</feature>
<dbReference type="InterPro" id="IPR051165">
    <property type="entry name" value="Multifunctional_ANK_Repeat"/>
</dbReference>
<evidence type="ECO:0000256" key="4">
    <source>
        <dbReference type="SAM" id="MobiDB-lite"/>
    </source>
</evidence>
<evidence type="ECO:0000256" key="1">
    <source>
        <dbReference type="ARBA" id="ARBA00022737"/>
    </source>
</evidence>
<organism evidence="5 6">
    <name type="scientific">Glonium stellatum</name>
    <dbReference type="NCBI Taxonomy" id="574774"/>
    <lineage>
        <taxon>Eukaryota</taxon>
        <taxon>Fungi</taxon>
        <taxon>Dikarya</taxon>
        <taxon>Ascomycota</taxon>
        <taxon>Pezizomycotina</taxon>
        <taxon>Dothideomycetes</taxon>
        <taxon>Pleosporomycetidae</taxon>
        <taxon>Gloniales</taxon>
        <taxon>Gloniaceae</taxon>
        <taxon>Glonium</taxon>
    </lineage>
</organism>
<keyword evidence="6" id="KW-1185">Reference proteome</keyword>
<keyword evidence="3" id="KW-0175">Coiled coil</keyword>